<dbReference type="Proteomes" id="UP000298416">
    <property type="component" value="Unassembled WGS sequence"/>
</dbReference>
<gene>
    <name evidence="8" type="ORF">SASPL_150809</name>
</gene>
<evidence type="ECO:0000256" key="1">
    <source>
        <dbReference type="ARBA" id="ARBA00004141"/>
    </source>
</evidence>
<evidence type="ECO:0000256" key="4">
    <source>
        <dbReference type="ARBA" id="ARBA00022989"/>
    </source>
</evidence>
<keyword evidence="6" id="KW-0472">Membrane</keyword>
<keyword evidence="9" id="KW-1185">Reference proteome</keyword>
<name>A0A8X8W850_SALSN</name>
<comment type="subcellular location">
    <subcellularLocation>
        <location evidence="1">Membrane</location>
        <topology evidence="1">Multi-pass membrane protein</topology>
    </subcellularLocation>
</comment>
<accession>A0A8X8W850</accession>
<evidence type="ECO:0000313" key="9">
    <source>
        <dbReference type="Proteomes" id="UP000298416"/>
    </source>
</evidence>
<dbReference type="PANTHER" id="PTHR24186">
    <property type="entry name" value="PROTEIN PHOSPHATASE 1 REGULATORY SUBUNIT"/>
    <property type="match status" value="1"/>
</dbReference>
<dbReference type="GO" id="GO:0005886">
    <property type="term" value="C:plasma membrane"/>
    <property type="evidence" value="ECO:0007669"/>
    <property type="project" value="TreeGrafter"/>
</dbReference>
<dbReference type="EMBL" id="PNBA02000020">
    <property type="protein sequence ID" value="KAG6389341.1"/>
    <property type="molecule type" value="Genomic_DNA"/>
</dbReference>
<organism evidence="8">
    <name type="scientific">Salvia splendens</name>
    <name type="common">Scarlet sage</name>
    <dbReference type="NCBI Taxonomy" id="180675"/>
    <lineage>
        <taxon>Eukaryota</taxon>
        <taxon>Viridiplantae</taxon>
        <taxon>Streptophyta</taxon>
        <taxon>Embryophyta</taxon>
        <taxon>Tracheophyta</taxon>
        <taxon>Spermatophyta</taxon>
        <taxon>Magnoliopsida</taxon>
        <taxon>eudicotyledons</taxon>
        <taxon>Gunneridae</taxon>
        <taxon>Pentapetalae</taxon>
        <taxon>asterids</taxon>
        <taxon>lamiids</taxon>
        <taxon>Lamiales</taxon>
        <taxon>Lamiaceae</taxon>
        <taxon>Nepetoideae</taxon>
        <taxon>Mentheae</taxon>
        <taxon>Salviinae</taxon>
        <taxon>Salvia</taxon>
        <taxon>Salvia subgen. Calosphace</taxon>
        <taxon>core Calosphace</taxon>
    </lineage>
</organism>
<keyword evidence="3" id="KW-0677">Repeat</keyword>
<keyword evidence="4" id="KW-1133">Transmembrane helix</keyword>
<reference evidence="8" key="1">
    <citation type="submission" date="2018-01" db="EMBL/GenBank/DDBJ databases">
        <authorList>
            <person name="Mao J.F."/>
        </authorList>
    </citation>
    <scope>NUCLEOTIDE SEQUENCE</scope>
    <source>
        <strain evidence="8">Huo1</strain>
        <tissue evidence="8">Leaf</tissue>
    </source>
</reference>
<dbReference type="InterPro" id="IPR026961">
    <property type="entry name" value="PGG_dom"/>
</dbReference>
<keyword evidence="2" id="KW-0812">Transmembrane</keyword>
<evidence type="ECO:0000256" key="5">
    <source>
        <dbReference type="ARBA" id="ARBA00023043"/>
    </source>
</evidence>
<dbReference type="Pfam" id="PF13962">
    <property type="entry name" value="PGG"/>
    <property type="match status" value="1"/>
</dbReference>
<evidence type="ECO:0000256" key="6">
    <source>
        <dbReference type="ARBA" id="ARBA00023136"/>
    </source>
</evidence>
<sequence length="187" mass="21597">MSEVEVDMKNEEGLTAMDVLIRSRRDLRDSEIEHLLKHGDKPTKKKAKKNSWNHFMKQHDVWLEKEKHTLMVVASLIATMAFQAGVDPPEASLSIILLLASGLPIRRRLFMWILKEREKDRDGNAVVRECSKKGQRGSGSMIGRSLPNIRRPMYLPLYLRNPVYQHRALGCRAHWSVQRPPPQQLRG</sequence>
<dbReference type="AlphaFoldDB" id="A0A8X8W850"/>
<evidence type="ECO:0000256" key="3">
    <source>
        <dbReference type="ARBA" id="ARBA00022737"/>
    </source>
</evidence>
<protein>
    <recommendedName>
        <fullName evidence="7">PGG domain-containing protein</fullName>
    </recommendedName>
</protein>
<feature type="domain" description="PGG" evidence="7">
    <location>
        <begin position="62"/>
        <end position="89"/>
    </location>
</feature>
<proteinExistence type="predicted"/>
<comment type="caution">
    <text evidence="8">The sequence shown here is derived from an EMBL/GenBank/DDBJ whole genome shotgun (WGS) entry which is preliminary data.</text>
</comment>
<dbReference type="PANTHER" id="PTHR24186:SF37">
    <property type="entry name" value="PGG DOMAIN-CONTAINING PROTEIN"/>
    <property type="match status" value="1"/>
</dbReference>
<evidence type="ECO:0000259" key="7">
    <source>
        <dbReference type="Pfam" id="PF13962"/>
    </source>
</evidence>
<reference evidence="8" key="2">
    <citation type="submission" date="2020-08" db="EMBL/GenBank/DDBJ databases">
        <title>Plant Genome Project.</title>
        <authorList>
            <person name="Zhang R.-G."/>
        </authorList>
    </citation>
    <scope>NUCLEOTIDE SEQUENCE</scope>
    <source>
        <strain evidence="8">Huo1</strain>
        <tissue evidence="8">Leaf</tissue>
    </source>
</reference>
<keyword evidence="5" id="KW-0040">ANK repeat</keyword>
<evidence type="ECO:0000256" key="2">
    <source>
        <dbReference type="ARBA" id="ARBA00022692"/>
    </source>
</evidence>
<evidence type="ECO:0000313" key="8">
    <source>
        <dbReference type="EMBL" id="KAG6389341.1"/>
    </source>
</evidence>